<dbReference type="InterPro" id="IPR016040">
    <property type="entry name" value="NAD(P)-bd_dom"/>
</dbReference>
<evidence type="ECO:0000256" key="1">
    <source>
        <dbReference type="ARBA" id="ARBA00001911"/>
    </source>
</evidence>
<dbReference type="Gene3D" id="3.40.50.720">
    <property type="entry name" value="NAD(P)-binding Rossmann-like Domain"/>
    <property type="match status" value="1"/>
</dbReference>
<dbReference type="NCBIfam" id="TIGR01181">
    <property type="entry name" value="dTDP_gluc_dehyt"/>
    <property type="match status" value="1"/>
</dbReference>
<proteinExistence type="predicted"/>
<dbReference type="GO" id="GO:0009225">
    <property type="term" value="P:nucleotide-sugar metabolic process"/>
    <property type="evidence" value="ECO:0007669"/>
    <property type="project" value="InterPro"/>
</dbReference>
<dbReference type="EMBL" id="LR796270">
    <property type="protein sequence ID" value="CAB4133356.1"/>
    <property type="molecule type" value="Genomic_DNA"/>
</dbReference>
<feature type="domain" description="NAD(P)-binding" evidence="4">
    <location>
        <begin position="3"/>
        <end position="304"/>
    </location>
</feature>
<reference evidence="5" key="1">
    <citation type="submission" date="2020-04" db="EMBL/GenBank/DDBJ databases">
        <authorList>
            <person name="Chiriac C."/>
            <person name="Salcher M."/>
            <person name="Ghai R."/>
            <person name="Kavagutti S V."/>
        </authorList>
    </citation>
    <scope>NUCLEOTIDE SEQUENCE</scope>
</reference>
<evidence type="ECO:0000256" key="2">
    <source>
        <dbReference type="ARBA" id="ARBA00023027"/>
    </source>
</evidence>
<protein>
    <submittedName>
        <fullName evidence="5">RfbB dTDP-D-glucose 4,6-dehydratase</fullName>
    </submittedName>
</protein>
<keyword evidence="3" id="KW-0456">Lyase</keyword>
<gene>
    <name evidence="5" type="ORF">UFOVP250_140</name>
</gene>
<evidence type="ECO:0000259" key="4">
    <source>
        <dbReference type="Pfam" id="PF16363"/>
    </source>
</evidence>
<dbReference type="Pfam" id="PF16363">
    <property type="entry name" value="GDP_Man_Dehyd"/>
    <property type="match status" value="1"/>
</dbReference>
<keyword evidence="2" id="KW-0520">NAD</keyword>
<evidence type="ECO:0000256" key="3">
    <source>
        <dbReference type="ARBA" id="ARBA00023239"/>
    </source>
</evidence>
<organism evidence="5">
    <name type="scientific">uncultured Caudovirales phage</name>
    <dbReference type="NCBI Taxonomy" id="2100421"/>
    <lineage>
        <taxon>Viruses</taxon>
        <taxon>Duplodnaviria</taxon>
        <taxon>Heunggongvirae</taxon>
        <taxon>Uroviricota</taxon>
        <taxon>Caudoviricetes</taxon>
        <taxon>Peduoviridae</taxon>
        <taxon>Maltschvirus</taxon>
        <taxon>Maltschvirus maltsch</taxon>
    </lineage>
</organism>
<dbReference type="PANTHER" id="PTHR43000">
    <property type="entry name" value="DTDP-D-GLUCOSE 4,6-DEHYDRATASE-RELATED"/>
    <property type="match status" value="1"/>
</dbReference>
<dbReference type="InterPro" id="IPR036291">
    <property type="entry name" value="NAD(P)-bd_dom_sf"/>
</dbReference>
<dbReference type="Gene3D" id="3.90.25.10">
    <property type="entry name" value="UDP-galactose 4-epimerase, domain 1"/>
    <property type="match status" value="1"/>
</dbReference>
<name>A0A6J5LJR4_9CAUD</name>
<dbReference type="CDD" id="cd05246">
    <property type="entry name" value="dTDP_GD_SDR_e"/>
    <property type="match status" value="1"/>
</dbReference>
<comment type="cofactor">
    <cofactor evidence="1">
        <name>NAD(+)</name>
        <dbReference type="ChEBI" id="CHEBI:57540"/>
    </cofactor>
</comment>
<evidence type="ECO:0000313" key="5">
    <source>
        <dbReference type="EMBL" id="CAB4133356.1"/>
    </source>
</evidence>
<accession>A0A6J5LJR4</accession>
<dbReference type="InterPro" id="IPR005888">
    <property type="entry name" value="dTDP_Gluc_deHydtase"/>
</dbReference>
<dbReference type="GO" id="GO:0008460">
    <property type="term" value="F:dTDP-glucose 4,6-dehydratase activity"/>
    <property type="evidence" value="ECO:0007669"/>
    <property type="project" value="InterPro"/>
</dbReference>
<sequence>MIIVTGGAGFIGGNYLRSLKKMGHKKVVCVDKLTYASNYEYIKDLVDEGFVEFRKKDITNYYDVEDVFMEFDPTYIVHFAAESHVDNSINNYIPFVHTNIMGTLNLLEQCRKLKNLKKFIHVSTDEVYGSLELDEDRSFNEKSHYETNSPYSASKAASDCFARAFYKTYGVPVIITNCSNNYGPNQHDEKLIPTIIRKALADEKIPVYGDGMNVRDWLYVDDHCNGINLVLKYGKVGEKYNIGGGQELPNIELVRILLKKLGKPESLIKFVKDRAGHDRKYSIDCSKIQKELGYKPNYTLDEALDLTIDYYLAKEFK</sequence>
<dbReference type="SUPFAM" id="SSF51735">
    <property type="entry name" value="NAD(P)-binding Rossmann-fold domains"/>
    <property type="match status" value="1"/>
</dbReference>